<accession>A0ACB7RRD5</accession>
<evidence type="ECO:0000313" key="2">
    <source>
        <dbReference type="Proteomes" id="UP000821845"/>
    </source>
</evidence>
<reference evidence="1" key="1">
    <citation type="submission" date="2020-05" db="EMBL/GenBank/DDBJ databases">
        <title>Large-scale comparative analyses of tick genomes elucidate their genetic diversity and vector capacities.</title>
        <authorList>
            <person name="Jia N."/>
            <person name="Wang J."/>
            <person name="Shi W."/>
            <person name="Du L."/>
            <person name="Sun Y."/>
            <person name="Zhan W."/>
            <person name="Jiang J."/>
            <person name="Wang Q."/>
            <person name="Zhang B."/>
            <person name="Ji P."/>
            <person name="Sakyi L.B."/>
            <person name="Cui X."/>
            <person name="Yuan T."/>
            <person name="Jiang B."/>
            <person name="Yang W."/>
            <person name="Lam T.T.-Y."/>
            <person name="Chang Q."/>
            <person name="Ding S."/>
            <person name="Wang X."/>
            <person name="Zhu J."/>
            <person name="Ruan X."/>
            <person name="Zhao L."/>
            <person name="Wei J."/>
            <person name="Que T."/>
            <person name="Du C."/>
            <person name="Cheng J."/>
            <person name="Dai P."/>
            <person name="Han X."/>
            <person name="Huang E."/>
            <person name="Gao Y."/>
            <person name="Liu J."/>
            <person name="Shao H."/>
            <person name="Ye R."/>
            <person name="Li L."/>
            <person name="Wei W."/>
            <person name="Wang X."/>
            <person name="Wang C."/>
            <person name="Yang T."/>
            <person name="Huo Q."/>
            <person name="Li W."/>
            <person name="Guo W."/>
            <person name="Chen H."/>
            <person name="Zhou L."/>
            <person name="Ni X."/>
            <person name="Tian J."/>
            <person name="Zhou Y."/>
            <person name="Sheng Y."/>
            <person name="Liu T."/>
            <person name="Pan Y."/>
            <person name="Xia L."/>
            <person name="Li J."/>
            <person name="Zhao F."/>
            <person name="Cao W."/>
        </authorList>
    </citation>
    <scope>NUCLEOTIDE SEQUENCE</scope>
    <source>
        <strain evidence="1">Hyas-2018</strain>
    </source>
</reference>
<keyword evidence="2" id="KW-1185">Reference proteome</keyword>
<name>A0ACB7RRD5_HYAAI</name>
<dbReference type="Proteomes" id="UP000821845">
    <property type="component" value="Chromosome 9"/>
</dbReference>
<proteinExistence type="predicted"/>
<dbReference type="EMBL" id="CM023489">
    <property type="protein sequence ID" value="KAH6923064.1"/>
    <property type="molecule type" value="Genomic_DNA"/>
</dbReference>
<protein>
    <submittedName>
        <fullName evidence="1">Uncharacterized protein</fullName>
    </submittedName>
</protein>
<sequence>MEARHFCSVVRLTTKHAEDLDAEPAASANADGTGGGRSPKTSEGRSVCRASVADEMSLVAQPRSTRLLRLSRPIVGVDTNPFPGITVQKEAL</sequence>
<organism evidence="1 2">
    <name type="scientific">Hyalomma asiaticum</name>
    <name type="common">Tick</name>
    <dbReference type="NCBI Taxonomy" id="266040"/>
    <lineage>
        <taxon>Eukaryota</taxon>
        <taxon>Metazoa</taxon>
        <taxon>Ecdysozoa</taxon>
        <taxon>Arthropoda</taxon>
        <taxon>Chelicerata</taxon>
        <taxon>Arachnida</taxon>
        <taxon>Acari</taxon>
        <taxon>Parasitiformes</taxon>
        <taxon>Ixodida</taxon>
        <taxon>Ixodoidea</taxon>
        <taxon>Ixodidae</taxon>
        <taxon>Hyalomminae</taxon>
        <taxon>Hyalomma</taxon>
    </lineage>
</organism>
<gene>
    <name evidence="1" type="ORF">HPB50_021394</name>
</gene>
<evidence type="ECO:0000313" key="1">
    <source>
        <dbReference type="EMBL" id="KAH6923064.1"/>
    </source>
</evidence>
<comment type="caution">
    <text evidence="1">The sequence shown here is derived from an EMBL/GenBank/DDBJ whole genome shotgun (WGS) entry which is preliminary data.</text>
</comment>